<comment type="caution">
    <text evidence="5">The sequence shown here is derived from an EMBL/GenBank/DDBJ whole genome shotgun (WGS) entry which is preliminary data.</text>
</comment>
<dbReference type="Pfam" id="PF16197">
    <property type="entry name" value="KAsynt_C_assoc"/>
    <property type="match status" value="1"/>
</dbReference>
<dbReference type="SUPFAM" id="SSF52151">
    <property type="entry name" value="FabD/lysophospholipase-like"/>
    <property type="match status" value="1"/>
</dbReference>
<dbReference type="Gene3D" id="1.10.1200.10">
    <property type="entry name" value="ACP-like"/>
    <property type="match status" value="1"/>
</dbReference>
<dbReference type="InterPro" id="IPR057326">
    <property type="entry name" value="KR_dom"/>
</dbReference>
<evidence type="ECO:0000256" key="2">
    <source>
        <dbReference type="ARBA" id="ARBA00022553"/>
    </source>
</evidence>
<dbReference type="Pfam" id="PF00109">
    <property type="entry name" value="ketoacyl-synt"/>
    <property type="match status" value="1"/>
</dbReference>
<dbReference type="SUPFAM" id="SSF55048">
    <property type="entry name" value="Probable ACP-binding domain of malonyl-CoA ACP transacylase"/>
    <property type="match status" value="1"/>
</dbReference>
<dbReference type="Gene3D" id="3.20.20.70">
    <property type="entry name" value="Aldolase class I"/>
    <property type="match status" value="2"/>
</dbReference>
<dbReference type="InterPro" id="IPR020841">
    <property type="entry name" value="PKS_Beta-ketoAc_synthase_dom"/>
</dbReference>
<reference evidence="5 6" key="1">
    <citation type="submission" date="2016-11" db="EMBL/GenBank/DDBJ databases">
        <title>Whole genomes of Flavobacteriaceae.</title>
        <authorList>
            <person name="Stine C."/>
            <person name="Li C."/>
            <person name="Tadesse D."/>
        </authorList>
    </citation>
    <scope>NUCLEOTIDE SEQUENCE [LARGE SCALE GENOMIC DNA]</scope>
    <source>
        <strain evidence="5 6">DSM 24704</strain>
    </source>
</reference>
<feature type="domain" description="Ketosynthase family 3 (KS3)" evidence="4">
    <location>
        <begin position="680"/>
        <end position="1121"/>
    </location>
</feature>
<dbReference type="InterPro" id="IPR014043">
    <property type="entry name" value="Acyl_transferase_dom"/>
</dbReference>
<keyword evidence="3" id="KW-0808">Transferase</keyword>
<evidence type="ECO:0000313" key="5">
    <source>
        <dbReference type="EMBL" id="OXG09097.1"/>
    </source>
</evidence>
<dbReference type="PANTHER" id="PTHR43074:SF1">
    <property type="entry name" value="BETA-KETOACYL SYNTHASE FAMILY PROTEIN-RELATED"/>
    <property type="match status" value="1"/>
</dbReference>
<dbReference type="InterPro" id="IPR036736">
    <property type="entry name" value="ACP-like_sf"/>
</dbReference>
<dbReference type="SUPFAM" id="SSF51735">
    <property type="entry name" value="NAD(P)-binding Rossmann-fold domains"/>
    <property type="match status" value="1"/>
</dbReference>
<dbReference type="InterPro" id="IPR016035">
    <property type="entry name" value="Acyl_Trfase/lysoPLipase"/>
</dbReference>
<dbReference type="Pfam" id="PF03060">
    <property type="entry name" value="NMO"/>
    <property type="match status" value="1"/>
</dbReference>
<protein>
    <recommendedName>
        <fullName evidence="4">Ketosynthase family 3 (KS3) domain-containing protein</fullName>
    </recommendedName>
</protein>
<accession>A0A227PGU2</accession>
<dbReference type="InterPro" id="IPR001227">
    <property type="entry name" value="Ac_transferase_dom_sf"/>
</dbReference>
<dbReference type="CDD" id="cd08953">
    <property type="entry name" value="KR_2_SDR_x"/>
    <property type="match status" value="1"/>
</dbReference>
<dbReference type="InterPro" id="IPR016039">
    <property type="entry name" value="Thiolase-like"/>
</dbReference>
<dbReference type="Gene3D" id="3.40.366.10">
    <property type="entry name" value="Malonyl-Coenzyme A Acyl Carrier Protein, domain 2"/>
    <property type="match status" value="1"/>
</dbReference>
<dbReference type="CDD" id="cd00833">
    <property type="entry name" value="PKS"/>
    <property type="match status" value="1"/>
</dbReference>
<dbReference type="Pfam" id="PF00698">
    <property type="entry name" value="Acyl_transf_1"/>
    <property type="match status" value="1"/>
</dbReference>
<evidence type="ECO:0000259" key="4">
    <source>
        <dbReference type="PROSITE" id="PS52004"/>
    </source>
</evidence>
<dbReference type="GO" id="GO:0016746">
    <property type="term" value="F:acyltransferase activity"/>
    <property type="evidence" value="ECO:0007669"/>
    <property type="project" value="InterPro"/>
</dbReference>
<dbReference type="InterPro" id="IPR016036">
    <property type="entry name" value="Malonyl_transacylase_ACP-bd"/>
</dbReference>
<proteinExistence type="predicted"/>
<dbReference type="EMBL" id="MUGS01000004">
    <property type="protein sequence ID" value="OXG09097.1"/>
    <property type="molecule type" value="Genomic_DNA"/>
</dbReference>
<evidence type="ECO:0000313" key="6">
    <source>
        <dbReference type="Proteomes" id="UP000214684"/>
    </source>
</evidence>
<dbReference type="SMART" id="SM00827">
    <property type="entry name" value="PKS_AT"/>
    <property type="match status" value="1"/>
</dbReference>
<dbReference type="InterPro" id="IPR052568">
    <property type="entry name" value="PKS-FAS_Synthase"/>
</dbReference>
<dbReference type="InterPro" id="IPR014031">
    <property type="entry name" value="Ketoacyl_synth_C"/>
</dbReference>
<keyword evidence="2" id="KW-0597">Phosphoprotein</keyword>
<dbReference type="InterPro" id="IPR036291">
    <property type="entry name" value="NAD(P)-bd_dom_sf"/>
</dbReference>
<dbReference type="PROSITE" id="PS52004">
    <property type="entry name" value="KS3_2"/>
    <property type="match status" value="1"/>
</dbReference>
<dbReference type="InterPro" id="IPR014030">
    <property type="entry name" value="Ketoacyl_synth_N"/>
</dbReference>
<keyword evidence="1" id="KW-0596">Phosphopantetheine</keyword>
<dbReference type="InterPro" id="IPR032821">
    <property type="entry name" value="PKS_assoc"/>
</dbReference>
<dbReference type="Gene3D" id="3.40.50.720">
    <property type="entry name" value="NAD(P)-binding Rossmann-like Domain"/>
    <property type="match status" value="1"/>
</dbReference>
<dbReference type="SUPFAM" id="SSF53901">
    <property type="entry name" value="Thiolase-like"/>
    <property type="match status" value="1"/>
</dbReference>
<keyword evidence="6" id="KW-1185">Reference proteome</keyword>
<dbReference type="Gene3D" id="3.40.47.10">
    <property type="match status" value="1"/>
</dbReference>
<evidence type="ECO:0000256" key="1">
    <source>
        <dbReference type="ARBA" id="ARBA00022450"/>
    </source>
</evidence>
<dbReference type="InterPro" id="IPR013785">
    <property type="entry name" value="Aldolase_TIM"/>
</dbReference>
<dbReference type="Proteomes" id="UP000214684">
    <property type="component" value="Unassembled WGS sequence"/>
</dbReference>
<name>A0A227PGU2_9FLAO</name>
<gene>
    <name evidence="5" type="ORF">B0A64_03635</name>
</gene>
<evidence type="ECO:0000256" key="3">
    <source>
        <dbReference type="ARBA" id="ARBA00022679"/>
    </source>
</evidence>
<dbReference type="Pfam" id="PF08659">
    <property type="entry name" value="KR"/>
    <property type="match status" value="1"/>
</dbReference>
<dbReference type="SUPFAM" id="SSF47336">
    <property type="entry name" value="ACP-like"/>
    <property type="match status" value="1"/>
</dbReference>
<sequence length="2322" mass="255321">MNHFKVITITPLYLSNIEIPIATIRNNGIALLDMEFCPDHAIVQTVENLTQFLKQVGTNTSFGLRFATHQLSVYQSLENQLKEFPHILLLSGLFNKDDATKTINNWTQNHATLWAEILDGTSLDEYAKHEKYFDALVAKGNESGGCTGNDSAFILSQKVIKKTTKQFYIQGGIGIHTAAACRAAGAAGVVLDDQLLLLHESPLSFEQKEILKNISAEQTLVLNMGNKNIRVAGHPTFKQLQHYKSLSQTKETSSNQEIIYWGSPENSLWPVGQAVGMADFYHKKYKKTGIFIRELLAKSLECLLAAQDLQPLQQNSLLAVDHGTAYPIVQGPMTRVSDVPEFIDAVATNGALPLAAIAMMKGPQANELLQETKNLLGNKSWGAGVLGFIDQDLMQEQFEVIAAHKPSFVLIAGGSYEQTLPYENLGIKTYIHAPVPKLLQIFYRRGAKRFVLEGRECGGHIGPLSSFSLWESAIETLLAEPNDTSNPANILFAGGIHDALSAAMVSAMSGTLTAKGINIGVLMGTAYLFTQEACSTGAVVTEFQQKVIDCSDTHIIETGPGHAIRCVHTPYVNEFNGLRNNGIKNNTKPEELSKILEKSLLGRLRIASKGLTLNPSGELIAATKKMQTQEGLYMTGKAAEINTEIITIKELHTKIIEQSVFLLNTASNAIKETVQPQKQPSDIAIIGMSVLVPGAQEHAVFWENIVKKVSQIKEIPNDVLDWRMYYDTNIKAKDKMVSKWGAFIDEVLFDPLRFGIPPQSLKYISPGQLLLLEAVQKAIDDCGFGDSGFDNKHTSVIIGSDGSSKLKGLYEFRSSLPQYINTIDEKDLDRLPEWNEESFPGILTNVLAGRVANRFNLGGANFSVDAACASSLAALDLAVKELEFGDSNMVIAGGVDIAQSAYSYMAFSKTHALSPTGESMPFDATANGIVLSEGVSVVVLKRLEDAKRDGDRIYSVIKGTGSSSDGKALGLTAPRSGGQEQAFNRAYHKANISPATLGYYEAHATGTTVGDQVELDTITAILDKAGAATHSCAIGSLKSILGHTKTCAGILGVIKGTLSLYHKTLPPHPIKTAPISALKPNSPAFILNEGRPWFTPKENVRRLGVSAFGFGGTNSHVVLEEYQNTTYKQANGADKWPCELFVFNAQTAQELKLDLDNVLKSLQDISVQNLLQIAPAFALKAKKNQNAPVRLSIVATDLQDLKNRIQTVIEKINGNTAALPAVINLELTPAVSPVSFVFPGQGAQYLNMAREIALYFPQMRSAIEEAAQLFIDKTNLFLDKIIYPAATYTQEDEEIQRKELTHTHHAQIAIGAVSAGFLDIFKALQLVPDSVAGHSFGELTALHASGIIDRTTFFELAETRGRLMANVTSKEGTMAVVFETPETVKAILQDEVVIANYNAPKQTIISGRKTAIEDMLKQFAQNGIKAIPLEVSGPFHSPLYNAVQIPFNETIQKIQTNPAAFAVFSNTSALPYPETDAGIKDVLKKHLLSPVHFSQQILNMYENGTRIFVEVGPKNIMKGLIGQILEEKEHLALSADSQTEGLKGLLTLIGKMYSLGYSINLPALFENRTASQENIDDILKNLKSKPIPATAYYVTGSGVRSVTEDKINIARLPAINLEERARINQNTPPNQNMATHKTITNDSSLVAGFEAYQATMRDFLTTQERVLAQFLGNNATTPTPQQLNYNLQAIPEQKQYQTEIENVPETNTIVAPEKEEKETVSVHSQKINRSFLTQIILDFLVERTGYPKEVFEPQLDLESELGIDSIKRVEMLDNVLKALPLQWSEQLHGDMPKLMRTKTIDMLLDIICAVSIEDEPQIDTNTEPVEQKTLSYEVSVESDCPRFLMKAEHRELPFLTEEIRLNGLYLIMADEFGIASTLAQRITDLGGKPVVLDYETLSSSLKIEKAVSDAIRTSDERISIIHLSAIAKSLMPEHITDWRLLTQIQSKSLFQTIITITKHLEVKDTFPVQAILAGSMFGGSYGRNERIGPGLPPGGGNIGLLNALKKEWDEVAACTVDFDSSLSVNEITNRILRELNQPENNAEIGYPEGERIVYKAIETKVKSQVTKFPDLKIDKNWVVIATGGAKGITAEICKSIAQPGMKFILVGRSEKPDNDFADFKAKGVEVSYKSADVRNEAEFGALIKEIYSDYGRIDAVLHGAGIIDDRSIINKSITSFDNVFDTKADSAFILNKYLNFDTLKLMVFFSSVSGRFGNQGQTDYAAANEVLNRFAWYLRNKWPKLQVMSINWGPWSEVGMASSQAINLLNIQGIKQISAKKGTDFFINEINNYQSEMVELIAGEGPWRNTKNKKQNEIYNPFVGII</sequence>
<dbReference type="RefSeq" id="WP_089478184.1">
    <property type="nucleotide sequence ID" value="NZ_MUGS01000004.1"/>
</dbReference>
<dbReference type="InterPro" id="IPR013968">
    <property type="entry name" value="PKS_KR"/>
</dbReference>
<organism evidence="5 6">
    <name type="scientific">Flavobacterium araucananum</name>
    <dbReference type="NCBI Taxonomy" id="946678"/>
    <lineage>
        <taxon>Bacteria</taxon>
        <taxon>Pseudomonadati</taxon>
        <taxon>Bacteroidota</taxon>
        <taxon>Flavobacteriia</taxon>
        <taxon>Flavobacteriales</taxon>
        <taxon>Flavobacteriaceae</taxon>
        <taxon>Flavobacterium</taxon>
    </lineage>
</organism>
<dbReference type="OrthoDB" id="9778690at2"/>
<dbReference type="PANTHER" id="PTHR43074">
    <property type="entry name" value="OMEGA-3 POLYUNSATURATED FATTY ACID SYNTHASE PFAB-RELATED"/>
    <property type="match status" value="1"/>
</dbReference>
<dbReference type="SMART" id="SM00825">
    <property type="entry name" value="PKS_KS"/>
    <property type="match status" value="1"/>
</dbReference>
<dbReference type="SUPFAM" id="SSF51412">
    <property type="entry name" value="Inosine monophosphate dehydrogenase (IMPDH)"/>
    <property type="match status" value="2"/>
</dbReference>
<dbReference type="Pfam" id="PF02801">
    <property type="entry name" value="Ketoacyl-synt_C"/>
    <property type="match status" value="1"/>
</dbReference>
<dbReference type="SMART" id="SM00822">
    <property type="entry name" value="PKS_KR"/>
    <property type="match status" value="1"/>
</dbReference>